<organism evidence="2 3">
    <name type="scientific">Streptomyces bingchenggensis (strain BCW-1)</name>
    <dbReference type="NCBI Taxonomy" id="749414"/>
    <lineage>
        <taxon>Bacteria</taxon>
        <taxon>Bacillati</taxon>
        <taxon>Actinomycetota</taxon>
        <taxon>Actinomycetes</taxon>
        <taxon>Kitasatosporales</taxon>
        <taxon>Streptomycetaceae</taxon>
        <taxon>Streptomyces</taxon>
    </lineage>
</organism>
<feature type="compositionally biased region" description="Basic and acidic residues" evidence="1">
    <location>
        <begin position="56"/>
        <end position="65"/>
    </location>
</feature>
<evidence type="ECO:0000313" key="2">
    <source>
        <dbReference type="EMBL" id="ADI08269.1"/>
    </source>
</evidence>
<evidence type="ECO:0000313" key="3">
    <source>
        <dbReference type="Proteomes" id="UP000000377"/>
    </source>
</evidence>
<name>D7C543_STRBB</name>
<dbReference type="EMBL" id="CP002047">
    <property type="protein sequence ID" value="ADI08269.1"/>
    <property type="molecule type" value="Genomic_DNA"/>
</dbReference>
<accession>D7C543</accession>
<proteinExistence type="predicted"/>
<dbReference type="KEGG" id="sbh:SBI_05149"/>
<gene>
    <name evidence="2" type="ordered locus">SBI_05149</name>
</gene>
<protein>
    <submittedName>
        <fullName evidence="2">Uncharacterized protein</fullName>
    </submittedName>
</protein>
<sequence length="181" mass="19790">MGQLFALRCLAGLWMEGLLTIAEAKVGAKPKRDAERQANQSALDRLPAGISATVDADQRGADDDGSVRWGTPLQGHFNDPDTCESQPDTIAPGWAPLEIGNTDASNVCFHLNLFGAVARWPYGDETLTIMQTRPGTLIQGWRFGDPTPDRVMDDLVEFSNWIATGRMLGPKMMRVMMRGAD</sequence>
<dbReference type="AlphaFoldDB" id="D7C543"/>
<keyword evidence="3" id="KW-1185">Reference proteome</keyword>
<feature type="region of interest" description="Disordered" evidence="1">
    <location>
        <begin position="29"/>
        <end position="65"/>
    </location>
</feature>
<dbReference type="PATRIC" id="fig|749414.3.peg.5323"/>
<dbReference type="eggNOG" id="ENOG5030TRB">
    <property type="taxonomic scope" value="Bacteria"/>
</dbReference>
<reference evidence="2 3" key="1">
    <citation type="journal article" date="2010" name="J. Bacteriol.">
        <title>Genome sequence of the milbemycin-producing bacterium Streptomyces bingchenggensis.</title>
        <authorList>
            <person name="Wang X.J."/>
            <person name="Yan Y.J."/>
            <person name="Zhang B."/>
            <person name="An J."/>
            <person name="Wang J.J."/>
            <person name="Tian J."/>
            <person name="Jiang L."/>
            <person name="Chen Y.H."/>
            <person name="Huang S.X."/>
            <person name="Yin M."/>
            <person name="Zhang J."/>
            <person name="Gao A.L."/>
            <person name="Liu C.X."/>
            <person name="Zhu Z.X."/>
            <person name="Xiang W.S."/>
        </authorList>
    </citation>
    <scope>NUCLEOTIDE SEQUENCE [LARGE SCALE GENOMIC DNA]</scope>
    <source>
        <strain evidence="2 3">BCW-1</strain>
    </source>
</reference>
<evidence type="ECO:0000256" key="1">
    <source>
        <dbReference type="SAM" id="MobiDB-lite"/>
    </source>
</evidence>
<dbReference type="HOGENOM" id="CLU_1488212_0_0_11"/>
<dbReference type="Proteomes" id="UP000000377">
    <property type="component" value="Chromosome"/>
</dbReference>